<dbReference type="PANTHER" id="PTHR33116:SF86">
    <property type="entry name" value="REVERSE TRANSCRIPTASE DOMAIN-CONTAINING PROTEIN"/>
    <property type="match status" value="1"/>
</dbReference>
<name>A0AAW2TJB3_SESRA</name>
<dbReference type="Pfam" id="PF00078">
    <property type="entry name" value="RVT_1"/>
    <property type="match status" value="1"/>
</dbReference>
<dbReference type="InterPro" id="IPR043502">
    <property type="entry name" value="DNA/RNA_pol_sf"/>
</dbReference>
<dbReference type="PROSITE" id="PS50878">
    <property type="entry name" value="RT_POL"/>
    <property type="match status" value="1"/>
</dbReference>
<evidence type="ECO:0000259" key="1">
    <source>
        <dbReference type="PROSITE" id="PS50878"/>
    </source>
</evidence>
<accession>A0AAW2TJB3</accession>
<dbReference type="EMBL" id="JACGWJ010000008">
    <property type="protein sequence ID" value="KAL0404652.1"/>
    <property type="molecule type" value="Genomic_DNA"/>
</dbReference>
<dbReference type="AlphaFoldDB" id="A0AAW2TJB3"/>
<comment type="caution">
    <text evidence="2">The sequence shown here is derived from an EMBL/GenBank/DDBJ whole genome shotgun (WGS) entry which is preliminary data.</text>
</comment>
<proteinExistence type="predicted"/>
<organism evidence="2">
    <name type="scientific">Sesamum radiatum</name>
    <name type="common">Black benniseed</name>
    <dbReference type="NCBI Taxonomy" id="300843"/>
    <lineage>
        <taxon>Eukaryota</taxon>
        <taxon>Viridiplantae</taxon>
        <taxon>Streptophyta</taxon>
        <taxon>Embryophyta</taxon>
        <taxon>Tracheophyta</taxon>
        <taxon>Spermatophyta</taxon>
        <taxon>Magnoliopsida</taxon>
        <taxon>eudicotyledons</taxon>
        <taxon>Gunneridae</taxon>
        <taxon>Pentapetalae</taxon>
        <taxon>asterids</taxon>
        <taxon>lamiids</taxon>
        <taxon>Lamiales</taxon>
        <taxon>Pedaliaceae</taxon>
        <taxon>Sesamum</taxon>
    </lineage>
</organism>
<feature type="domain" description="Reverse transcriptase" evidence="1">
    <location>
        <begin position="1"/>
        <end position="243"/>
    </location>
</feature>
<reference evidence="2" key="2">
    <citation type="journal article" date="2024" name="Plant">
        <title>Genomic evolution and insights into agronomic trait innovations of Sesamum species.</title>
        <authorList>
            <person name="Miao H."/>
            <person name="Wang L."/>
            <person name="Qu L."/>
            <person name="Liu H."/>
            <person name="Sun Y."/>
            <person name="Le M."/>
            <person name="Wang Q."/>
            <person name="Wei S."/>
            <person name="Zheng Y."/>
            <person name="Lin W."/>
            <person name="Duan Y."/>
            <person name="Cao H."/>
            <person name="Xiong S."/>
            <person name="Wang X."/>
            <person name="Wei L."/>
            <person name="Li C."/>
            <person name="Ma Q."/>
            <person name="Ju M."/>
            <person name="Zhao R."/>
            <person name="Li G."/>
            <person name="Mu C."/>
            <person name="Tian Q."/>
            <person name="Mei H."/>
            <person name="Zhang T."/>
            <person name="Gao T."/>
            <person name="Zhang H."/>
        </authorList>
    </citation>
    <scope>NUCLEOTIDE SEQUENCE</scope>
    <source>
        <strain evidence="2">G02</strain>
    </source>
</reference>
<dbReference type="PANTHER" id="PTHR33116">
    <property type="entry name" value="REVERSE TRANSCRIPTASE ZINC-BINDING DOMAIN-CONTAINING PROTEIN-RELATED-RELATED"/>
    <property type="match status" value="1"/>
</dbReference>
<sequence>MSHFRPISLCNITYKPASKAIANRLKPFLTLVVSETQSAFLLGRLITDNVLVAYEINHYLAYKYWGSTGHAALKLDLSKAYDRMEWSFLERVLIRLGFHSSFVSLICTCVNTVSYSVLLSGQKFGYFHAQRGLRQGDPLSPYLFLFCAEVLSNLVSKMEAAGELKGVAVSRGGPRISHLLFANVTLNCFQASAEAMRCIRCILGVLEATSGLKVNFEKSSIIFSKHTPIADREGLARILGVRMEAKHDKYLGMPAVVGRSKRDLFFNVKDRVWARLQRWKCKSLSQAGKLILIKSVIQTMPTYVMSCLLVPNSICQEIEGMMADFFLAQQRFPKSSLDRLG</sequence>
<gene>
    <name evidence="2" type="ORF">Sradi_2106000</name>
</gene>
<reference evidence="2" key="1">
    <citation type="submission" date="2020-06" db="EMBL/GenBank/DDBJ databases">
        <authorList>
            <person name="Li T."/>
            <person name="Hu X."/>
            <person name="Zhang T."/>
            <person name="Song X."/>
            <person name="Zhang H."/>
            <person name="Dai N."/>
            <person name="Sheng W."/>
            <person name="Hou X."/>
            <person name="Wei L."/>
        </authorList>
    </citation>
    <scope>NUCLEOTIDE SEQUENCE</scope>
    <source>
        <strain evidence="2">G02</strain>
        <tissue evidence="2">Leaf</tissue>
    </source>
</reference>
<evidence type="ECO:0000313" key="2">
    <source>
        <dbReference type="EMBL" id="KAL0404652.1"/>
    </source>
</evidence>
<dbReference type="InterPro" id="IPR000477">
    <property type="entry name" value="RT_dom"/>
</dbReference>
<dbReference type="SUPFAM" id="SSF56672">
    <property type="entry name" value="DNA/RNA polymerases"/>
    <property type="match status" value="1"/>
</dbReference>
<dbReference type="CDD" id="cd01650">
    <property type="entry name" value="RT_nLTR_like"/>
    <property type="match status" value="1"/>
</dbReference>
<protein>
    <submittedName>
        <fullName evidence="2">Mitochondrial protein</fullName>
    </submittedName>
</protein>